<keyword evidence="1" id="KW-0472">Membrane</keyword>
<accession>E2AJA8</accession>
<dbReference type="GO" id="GO:0006888">
    <property type="term" value="P:endoplasmic reticulum to Golgi vesicle-mediated transport"/>
    <property type="evidence" value="ECO:0007669"/>
    <property type="project" value="TreeGrafter"/>
</dbReference>
<evidence type="ECO:0000259" key="2">
    <source>
        <dbReference type="Pfam" id="PF05050"/>
    </source>
</evidence>
<keyword evidence="1" id="KW-0812">Transmembrane</keyword>
<dbReference type="GO" id="GO:0016197">
    <property type="term" value="P:endosomal transport"/>
    <property type="evidence" value="ECO:0007669"/>
    <property type="project" value="TreeGrafter"/>
</dbReference>
<protein>
    <recommendedName>
        <fullName evidence="2">Methyltransferase FkbM domain-containing protein</fullName>
    </recommendedName>
</protein>
<evidence type="ECO:0000313" key="3">
    <source>
        <dbReference type="EMBL" id="EFN66548.1"/>
    </source>
</evidence>
<dbReference type="OrthoDB" id="6357215at2759"/>
<dbReference type="Gene3D" id="3.40.50.150">
    <property type="entry name" value="Vaccinia Virus protein VP39"/>
    <property type="match status" value="1"/>
</dbReference>
<feature type="transmembrane region" description="Helical" evidence="1">
    <location>
        <begin position="37"/>
        <end position="56"/>
    </location>
</feature>
<keyword evidence="1" id="KW-1133">Transmembrane helix</keyword>
<sequence>MWKKLLGFSHESTMPANAYNYQRVHKLVLNYCWRRKWIFLIALISCVIVTVLFTRYPTVHEANIAERDTYLDDVSEDFYQTGEEWYNKKNISALNPKTYNDLLTNIRQNWIIWNYNSNESYILQEPDVKDPSMGQSTVIREIFNDKKNGFFIECGAYDGETRSNTLFLERFKGWSGLLIEADPINFTKMLQKNRRAYLSPTCLSVIKSPTVASFLMARNIGHLHEPENTTENVPANTLDVAYMGEHIRVQCFPLILYIAALKIKTIDYFSLDIEGNEIDVLETIPFNEVDIKALSVEYIHNPKGQKYLIDMMEQRGYYVYSFVKQMDNLANDIIFVKRNMMNENR</sequence>
<dbReference type="InterPro" id="IPR006342">
    <property type="entry name" value="FkbM_mtfrase"/>
</dbReference>
<dbReference type="Proteomes" id="UP000000311">
    <property type="component" value="Unassembled WGS sequence"/>
</dbReference>
<name>E2AJA8_CAMFO</name>
<evidence type="ECO:0000313" key="4">
    <source>
        <dbReference type="Proteomes" id="UP000000311"/>
    </source>
</evidence>
<gene>
    <name evidence="3" type="ORF">EAG_11043</name>
</gene>
<reference evidence="3 4" key="1">
    <citation type="journal article" date="2010" name="Science">
        <title>Genomic comparison of the ants Camponotus floridanus and Harpegnathos saltator.</title>
        <authorList>
            <person name="Bonasio R."/>
            <person name="Zhang G."/>
            <person name="Ye C."/>
            <person name="Mutti N.S."/>
            <person name="Fang X."/>
            <person name="Qin N."/>
            <person name="Donahue G."/>
            <person name="Yang P."/>
            <person name="Li Q."/>
            <person name="Li C."/>
            <person name="Zhang P."/>
            <person name="Huang Z."/>
            <person name="Berger S.L."/>
            <person name="Reinberg D."/>
            <person name="Wang J."/>
            <person name="Liebig J."/>
        </authorList>
    </citation>
    <scope>NUCLEOTIDE SEQUENCE [LARGE SCALE GENOMIC DNA]</scope>
    <source>
        <strain evidence="4">C129</strain>
    </source>
</reference>
<dbReference type="PANTHER" id="PTHR34009">
    <property type="entry name" value="PROTEIN STAR"/>
    <property type="match status" value="1"/>
</dbReference>
<organism evidence="4">
    <name type="scientific">Camponotus floridanus</name>
    <name type="common">Florida carpenter ant</name>
    <dbReference type="NCBI Taxonomy" id="104421"/>
    <lineage>
        <taxon>Eukaryota</taxon>
        <taxon>Metazoa</taxon>
        <taxon>Ecdysozoa</taxon>
        <taxon>Arthropoda</taxon>
        <taxon>Hexapoda</taxon>
        <taxon>Insecta</taxon>
        <taxon>Pterygota</taxon>
        <taxon>Neoptera</taxon>
        <taxon>Endopterygota</taxon>
        <taxon>Hymenoptera</taxon>
        <taxon>Apocrita</taxon>
        <taxon>Aculeata</taxon>
        <taxon>Formicoidea</taxon>
        <taxon>Formicidae</taxon>
        <taxon>Formicinae</taxon>
        <taxon>Camponotus</taxon>
    </lineage>
</organism>
<dbReference type="GO" id="GO:0005789">
    <property type="term" value="C:endoplasmic reticulum membrane"/>
    <property type="evidence" value="ECO:0007669"/>
    <property type="project" value="TreeGrafter"/>
</dbReference>
<dbReference type="InParanoid" id="E2AJA8"/>
<dbReference type="PANTHER" id="PTHR34009:SF2">
    <property type="entry name" value="PROTEIN STAR"/>
    <property type="match status" value="1"/>
</dbReference>
<dbReference type="GO" id="GO:0005886">
    <property type="term" value="C:plasma membrane"/>
    <property type="evidence" value="ECO:0007669"/>
    <property type="project" value="TreeGrafter"/>
</dbReference>
<keyword evidence="4" id="KW-1185">Reference proteome</keyword>
<feature type="domain" description="Methyltransferase FkbM" evidence="2">
    <location>
        <begin position="153"/>
        <end position="317"/>
    </location>
</feature>
<dbReference type="GO" id="GO:0005794">
    <property type="term" value="C:Golgi apparatus"/>
    <property type="evidence" value="ECO:0007669"/>
    <property type="project" value="TreeGrafter"/>
</dbReference>
<dbReference type="SUPFAM" id="SSF53335">
    <property type="entry name" value="S-adenosyl-L-methionine-dependent methyltransferases"/>
    <property type="match status" value="1"/>
</dbReference>
<dbReference type="EMBL" id="GL439967">
    <property type="protein sequence ID" value="EFN66548.1"/>
    <property type="molecule type" value="Genomic_DNA"/>
</dbReference>
<proteinExistence type="predicted"/>
<dbReference type="GO" id="GO:0031902">
    <property type="term" value="C:late endosome membrane"/>
    <property type="evidence" value="ECO:0007669"/>
    <property type="project" value="TreeGrafter"/>
</dbReference>
<dbReference type="OMA" id="YLTPTCL"/>
<dbReference type="InterPro" id="IPR029063">
    <property type="entry name" value="SAM-dependent_MTases_sf"/>
</dbReference>
<evidence type="ECO:0000256" key="1">
    <source>
        <dbReference type="SAM" id="Phobius"/>
    </source>
</evidence>
<dbReference type="Pfam" id="PF05050">
    <property type="entry name" value="Methyltransf_21"/>
    <property type="match status" value="1"/>
</dbReference>
<dbReference type="AlphaFoldDB" id="E2AJA8"/>
<dbReference type="InterPro" id="IPR053202">
    <property type="entry name" value="EGF_Rcpt_Signaling_Reg"/>
</dbReference>